<evidence type="ECO:0000313" key="1">
    <source>
        <dbReference type="EMBL" id="ADL52154.1"/>
    </source>
</evidence>
<reference evidence="1 2" key="1">
    <citation type="submission" date="2010-08" db="EMBL/GenBank/DDBJ databases">
        <title>Complete sequence of Clostridium cellulovorans 743B.</title>
        <authorList>
            <consortium name="US DOE Joint Genome Institute"/>
            <person name="Lucas S."/>
            <person name="Copeland A."/>
            <person name="Lapidus A."/>
            <person name="Cheng J.-F."/>
            <person name="Bruce D."/>
            <person name="Goodwin L."/>
            <person name="Pitluck S."/>
            <person name="Chertkov O."/>
            <person name="Detter J.C."/>
            <person name="Han C."/>
            <person name="Tapia R."/>
            <person name="Land M."/>
            <person name="Hauser L."/>
            <person name="Chang Y.-J."/>
            <person name="Jeffries C."/>
            <person name="Kyrpides N."/>
            <person name="Ivanova N."/>
            <person name="Mikhailova N."/>
            <person name="Hemme C.L."/>
            <person name="Woyke T."/>
        </authorList>
    </citation>
    <scope>NUCLEOTIDE SEQUENCE [LARGE SCALE GENOMIC DNA]</scope>
    <source>
        <strain evidence="2">ATCC 35296 / DSM 3052 / OCM 3 / 743B</strain>
    </source>
</reference>
<accession>D9SQ18</accession>
<name>D9SQ18_CLOC7</name>
<dbReference type="Proteomes" id="UP000002730">
    <property type="component" value="Chromosome"/>
</dbReference>
<dbReference type="STRING" id="573061.Clocel_2441"/>
<sequence length="123" mass="14559">MSISEQLEREKKIKQETNRVKKLYKDFEKDKAKVLEGLINEAAFMKISLEELRSDLIKKGLTELFEQGEQSFNRERPEVKIYTSFMQRYSGVMKQLIDLLPPEIKKEEADQLMDFIKKGKLNK</sequence>
<keyword evidence="2" id="KW-1185">Reference proteome</keyword>
<dbReference type="KEGG" id="ccb:Clocel_2441"/>
<dbReference type="AlphaFoldDB" id="D9SQ18"/>
<dbReference type="eggNOG" id="ENOG5032R6G">
    <property type="taxonomic scope" value="Bacteria"/>
</dbReference>
<dbReference type="EMBL" id="CP002160">
    <property type="protein sequence ID" value="ADL52154.1"/>
    <property type="molecule type" value="Genomic_DNA"/>
</dbReference>
<dbReference type="HOGENOM" id="CLU_139058_1_1_9"/>
<gene>
    <name evidence="1" type="ordered locus">Clocel_2441</name>
</gene>
<proteinExistence type="predicted"/>
<dbReference type="RefSeq" id="WP_010074667.1">
    <property type="nucleotide sequence ID" value="NC_014393.1"/>
</dbReference>
<evidence type="ECO:0000313" key="2">
    <source>
        <dbReference type="Proteomes" id="UP000002730"/>
    </source>
</evidence>
<organism evidence="1 2">
    <name type="scientific">Clostridium cellulovorans (strain ATCC 35296 / DSM 3052 / OCM 3 / 743B)</name>
    <dbReference type="NCBI Taxonomy" id="573061"/>
    <lineage>
        <taxon>Bacteria</taxon>
        <taxon>Bacillati</taxon>
        <taxon>Bacillota</taxon>
        <taxon>Clostridia</taxon>
        <taxon>Eubacteriales</taxon>
        <taxon>Clostridiaceae</taxon>
        <taxon>Clostridium</taxon>
    </lineage>
</organism>
<dbReference type="OrthoDB" id="3196710at2"/>
<protein>
    <submittedName>
        <fullName evidence="1">Uncharacterized protein</fullName>
    </submittedName>
</protein>